<organism evidence="5 6">
    <name type="scientific">Streptomyces indicus</name>
    <dbReference type="NCBI Taxonomy" id="417292"/>
    <lineage>
        <taxon>Bacteria</taxon>
        <taxon>Bacillati</taxon>
        <taxon>Actinomycetota</taxon>
        <taxon>Actinomycetes</taxon>
        <taxon>Kitasatosporales</taxon>
        <taxon>Streptomycetaceae</taxon>
        <taxon>Streptomyces</taxon>
    </lineage>
</organism>
<dbReference type="SUPFAM" id="SSF46689">
    <property type="entry name" value="Homeodomain-like"/>
    <property type="match status" value="2"/>
</dbReference>
<dbReference type="OrthoDB" id="2060755at2"/>
<dbReference type="Pfam" id="PF12833">
    <property type="entry name" value="HTH_18"/>
    <property type="match status" value="1"/>
</dbReference>
<dbReference type="AlphaFoldDB" id="A0A1G9G0Z6"/>
<protein>
    <submittedName>
        <fullName evidence="5">AraC-type DNA-binding protein</fullName>
    </submittedName>
</protein>
<evidence type="ECO:0000256" key="2">
    <source>
        <dbReference type="ARBA" id="ARBA00023125"/>
    </source>
</evidence>
<dbReference type="PROSITE" id="PS01124">
    <property type="entry name" value="HTH_ARAC_FAMILY_2"/>
    <property type="match status" value="1"/>
</dbReference>
<evidence type="ECO:0000259" key="4">
    <source>
        <dbReference type="PROSITE" id="PS01124"/>
    </source>
</evidence>
<gene>
    <name evidence="5" type="ORF">SAMN05421806_114177</name>
</gene>
<dbReference type="SMART" id="SM00342">
    <property type="entry name" value="HTH_ARAC"/>
    <property type="match status" value="1"/>
</dbReference>
<keyword evidence="3" id="KW-0804">Transcription</keyword>
<evidence type="ECO:0000313" key="6">
    <source>
        <dbReference type="Proteomes" id="UP000199155"/>
    </source>
</evidence>
<dbReference type="InterPro" id="IPR050204">
    <property type="entry name" value="AraC_XylS_family_regulators"/>
</dbReference>
<reference evidence="5 6" key="1">
    <citation type="submission" date="2016-10" db="EMBL/GenBank/DDBJ databases">
        <authorList>
            <person name="de Groot N.N."/>
        </authorList>
    </citation>
    <scope>NUCLEOTIDE SEQUENCE [LARGE SCALE GENOMIC DNA]</scope>
    <source>
        <strain evidence="5 6">CGMCC 4.5727</strain>
    </source>
</reference>
<dbReference type="RefSeq" id="WP_093615193.1">
    <property type="nucleotide sequence ID" value="NZ_FNFF01000014.1"/>
</dbReference>
<dbReference type="GO" id="GO:0043565">
    <property type="term" value="F:sequence-specific DNA binding"/>
    <property type="evidence" value="ECO:0007669"/>
    <property type="project" value="InterPro"/>
</dbReference>
<dbReference type="EMBL" id="FNFF01000014">
    <property type="protein sequence ID" value="SDK94257.1"/>
    <property type="molecule type" value="Genomic_DNA"/>
</dbReference>
<feature type="domain" description="HTH araC/xylS-type" evidence="4">
    <location>
        <begin position="1"/>
        <end position="94"/>
    </location>
</feature>
<evidence type="ECO:0000256" key="3">
    <source>
        <dbReference type="ARBA" id="ARBA00023163"/>
    </source>
</evidence>
<evidence type="ECO:0000256" key="1">
    <source>
        <dbReference type="ARBA" id="ARBA00023015"/>
    </source>
</evidence>
<dbReference type="STRING" id="417292.SAMN05421806_114177"/>
<proteinExistence type="predicted"/>
<dbReference type="InterPro" id="IPR018060">
    <property type="entry name" value="HTH_AraC"/>
</dbReference>
<sequence>MMDRDYAEPLDVERLARHAHMSAGHFSRSFRAAFGETPYSYLMTRRIERAKALLRRGDMSVTDVCFAVGCTSLGSFSTRFTELVGESPSAYRARDHEEVAEIPACVAMIYSRPLRNAKPDRPGA</sequence>
<dbReference type="InterPro" id="IPR009057">
    <property type="entry name" value="Homeodomain-like_sf"/>
</dbReference>
<dbReference type="PANTHER" id="PTHR46796">
    <property type="entry name" value="HTH-TYPE TRANSCRIPTIONAL ACTIVATOR RHAS-RELATED"/>
    <property type="match status" value="1"/>
</dbReference>
<dbReference type="GO" id="GO:0003700">
    <property type="term" value="F:DNA-binding transcription factor activity"/>
    <property type="evidence" value="ECO:0007669"/>
    <property type="project" value="InterPro"/>
</dbReference>
<dbReference type="Proteomes" id="UP000199155">
    <property type="component" value="Unassembled WGS sequence"/>
</dbReference>
<dbReference type="Gene3D" id="1.10.10.60">
    <property type="entry name" value="Homeodomain-like"/>
    <property type="match status" value="2"/>
</dbReference>
<keyword evidence="1" id="KW-0805">Transcription regulation</keyword>
<keyword evidence="6" id="KW-1185">Reference proteome</keyword>
<accession>A0A1G9G0Z6</accession>
<name>A0A1G9G0Z6_9ACTN</name>
<evidence type="ECO:0000313" key="5">
    <source>
        <dbReference type="EMBL" id="SDK94257.1"/>
    </source>
</evidence>
<keyword evidence="2 5" id="KW-0238">DNA-binding</keyword>